<dbReference type="GO" id="GO:0016740">
    <property type="term" value="F:transferase activity"/>
    <property type="evidence" value="ECO:0007669"/>
    <property type="project" value="UniProtKB-KW"/>
</dbReference>
<feature type="region of interest" description="Disordered" evidence="8">
    <location>
        <begin position="40"/>
        <end position="87"/>
    </location>
</feature>
<dbReference type="Gene3D" id="3.10.20.800">
    <property type="match status" value="1"/>
</dbReference>
<reference evidence="11" key="1">
    <citation type="journal article" date="2021" name="PeerJ">
        <title>Extensive microbial diversity within the chicken gut microbiome revealed by metagenomics and culture.</title>
        <authorList>
            <person name="Gilroy R."/>
            <person name="Ravi A."/>
            <person name="Getino M."/>
            <person name="Pursley I."/>
            <person name="Horton D.L."/>
            <person name="Alikhan N.F."/>
            <person name="Baker D."/>
            <person name="Gharbi K."/>
            <person name="Hall N."/>
            <person name="Watson M."/>
            <person name="Adriaenssens E.M."/>
            <person name="Foster-Nyarko E."/>
            <person name="Jarju S."/>
            <person name="Secka A."/>
            <person name="Antonio M."/>
            <person name="Oren A."/>
            <person name="Chaudhuri R.R."/>
            <person name="La Ragione R."/>
            <person name="Hildebrand F."/>
            <person name="Pallen M.J."/>
        </authorList>
    </citation>
    <scope>NUCLEOTIDE SEQUENCE</scope>
    <source>
        <strain evidence="11">ChiSjej1B19-5720</strain>
    </source>
</reference>
<reference evidence="11" key="2">
    <citation type="submission" date="2021-04" db="EMBL/GenBank/DDBJ databases">
        <authorList>
            <person name="Gilroy R."/>
        </authorList>
    </citation>
    <scope>NUCLEOTIDE SEQUENCE</scope>
    <source>
        <strain evidence="11">ChiSjej1B19-5720</strain>
    </source>
</reference>
<evidence type="ECO:0000256" key="4">
    <source>
        <dbReference type="ARBA" id="ARBA00022984"/>
    </source>
</evidence>
<gene>
    <name evidence="11" type="ORF">IAA06_12250</name>
</gene>
<dbReference type="GO" id="GO:0018104">
    <property type="term" value="P:peptidoglycan-protein cross-linking"/>
    <property type="evidence" value="ECO:0007669"/>
    <property type="project" value="TreeGrafter"/>
</dbReference>
<evidence type="ECO:0000256" key="2">
    <source>
        <dbReference type="ARBA" id="ARBA00022679"/>
    </source>
</evidence>
<keyword evidence="9" id="KW-1133">Transmembrane helix</keyword>
<dbReference type="PROSITE" id="PS52029">
    <property type="entry name" value="LD_TPASE"/>
    <property type="match status" value="1"/>
</dbReference>
<comment type="pathway">
    <text evidence="1 6">Cell wall biogenesis; peptidoglycan biosynthesis.</text>
</comment>
<dbReference type="GO" id="GO:0005576">
    <property type="term" value="C:extracellular region"/>
    <property type="evidence" value="ECO:0007669"/>
    <property type="project" value="TreeGrafter"/>
</dbReference>
<dbReference type="InterPro" id="IPR005490">
    <property type="entry name" value="LD_TPept_cat_dom"/>
</dbReference>
<dbReference type="InterPro" id="IPR022029">
    <property type="entry name" value="YoaR-like_PG-bd"/>
</dbReference>
<evidence type="ECO:0000313" key="11">
    <source>
        <dbReference type="EMBL" id="HJB29543.1"/>
    </source>
</evidence>
<dbReference type="Proteomes" id="UP000823842">
    <property type="component" value="Unassembled WGS sequence"/>
</dbReference>
<dbReference type="PANTHER" id="PTHR30582:SF33">
    <property type="entry name" value="EXPORTED PROTEIN"/>
    <property type="match status" value="1"/>
</dbReference>
<sequence length="580" mass="65254">MSNEEKMDKAQGVTSEREDGEDIDIQDKIDAAMEQIVADTAGAVEKDAKAEENMAPSGKLSEEPEKEIQLPFTTASSTSRKKSARPRPITYVPLEEGEMEIPPVPEKRKSHKGLKVTGIVLAILAVTAGCAYAGVSYYYMDKFFQGTIINGIDCSGMTAYEAEQAIASKVEDYSIQVMARNQEPESISGEEIDYKYMSDGEVLNYLKHQKPYEWITGFFEQRSYTAEENITYNKEKLQNEIKQLNCAKAENQVEPENAYVTFNDTQFEIVPETEGSKLNLKQAYRILEKAVSNSKETINFAKFKKAYVQAEVTKDDEELQATVNAYNNFTKASITYTFGDQTVTLDGSTIKDWLSFDEKGQLMQDDASFQQHIKDFVAQLAATYDTVGTDREFYTTSGRTVYVYGSAYGWQINQEAEVAQLTQEIQSGTQTTREPVYSMTANARGVNDIGDTYIEVDLSAQHMYYYQNGSVIFESDIVSGDMTYSDRQTPPGIFTLYYKKSPDVLRGKLLPNGEYEYEQPVTYWMPFNGGIGFHDADWQPYFGGDRYYGGGSHGCINLPPENAAILYNIIDYGVPIVCFY</sequence>
<accession>A0A9D2LUP1</accession>
<dbReference type="AlphaFoldDB" id="A0A9D2LUP1"/>
<dbReference type="InterPro" id="IPR038054">
    <property type="entry name" value="LD_TPept-like_central_sf"/>
</dbReference>
<dbReference type="Gene3D" id="2.40.440.10">
    <property type="entry name" value="L,D-transpeptidase catalytic domain-like"/>
    <property type="match status" value="1"/>
</dbReference>
<evidence type="ECO:0000313" key="12">
    <source>
        <dbReference type="Proteomes" id="UP000823842"/>
    </source>
</evidence>
<keyword evidence="9" id="KW-0472">Membrane</keyword>
<keyword evidence="3 6" id="KW-0133">Cell shape</keyword>
<evidence type="ECO:0000256" key="7">
    <source>
        <dbReference type="SAM" id="Coils"/>
    </source>
</evidence>
<dbReference type="SUPFAM" id="SSF143985">
    <property type="entry name" value="L,D-transpeptidase pre-catalytic domain-like"/>
    <property type="match status" value="1"/>
</dbReference>
<dbReference type="GO" id="GO:0008360">
    <property type="term" value="P:regulation of cell shape"/>
    <property type="evidence" value="ECO:0007669"/>
    <property type="project" value="UniProtKB-UniRule"/>
</dbReference>
<protein>
    <submittedName>
        <fullName evidence="11">Peptidoglycan binding domain-containing protein</fullName>
    </submittedName>
</protein>
<feature type="coiled-coil region" evidence="7">
    <location>
        <begin position="227"/>
        <end position="254"/>
    </location>
</feature>
<dbReference type="Pfam" id="PF03734">
    <property type="entry name" value="YkuD"/>
    <property type="match status" value="1"/>
</dbReference>
<organism evidence="11 12">
    <name type="scientific">Candidatus Blautia faecavium</name>
    <dbReference type="NCBI Taxonomy" id="2838487"/>
    <lineage>
        <taxon>Bacteria</taxon>
        <taxon>Bacillati</taxon>
        <taxon>Bacillota</taxon>
        <taxon>Clostridia</taxon>
        <taxon>Lachnospirales</taxon>
        <taxon>Lachnospiraceae</taxon>
        <taxon>Blautia</taxon>
    </lineage>
</organism>
<keyword evidence="2" id="KW-0808">Transferase</keyword>
<dbReference type="SUPFAM" id="SSF141523">
    <property type="entry name" value="L,D-transpeptidase catalytic domain-like"/>
    <property type="match status" value="1"/>
</dbReference>
<dbReference type="GO" id="GO:0071555">
    <property type="term" value="P:cell wall organization"/>
    <property type="evidence" value="ECO:0007669"/>
    <property type="project" value="UniProtKB-UniRule"/>
</dbReference>
<keyword evidence="5 6" id="KW-0961">Cell wall biogenesis/degradation</keyword>
<feature type="region of interest" description="Disordered" evidence="8">
    <location>
        <begin position="1"/>
        <end position="23"/>
    </location>
</feature>
<feature type="domain" description="L,D-TPase catalytic" evidence="10">
    <location>
        <begin position="452"/>
        <end position="579"/>
    </location>
</feature>
<feature type="transmembrane region" description="Helical" evidence="9">
    <location>
        <begin position="116"/>
        <end position="140"/>
    </location>
</feature>
<dbReference type="CDD" id="cd16913">
    <property type="entry name" value="YkuD_like"/>
    <property type="match status" value="1"/>
</dbReference>
<evidence type="ECO:0000256" key="1">
    <source>
        <dbReference type="ARBA" id="ARBA00004752"/>
    </source>
</evidence>
<evidence type="ECO:0000256" key="3">
    <source>
        <dbReference type="ARBA" id="ARBA00022960"/>
    </source>
</evidence>
<name>A0A9D2LUP1_9FIRM</name>
<dbReference type="Pfam" id="PF12229">
    <property type="entry name" value="PG_binding_4"/>
    <property type="match status" value="2"/>
</dbReference>
<dbReference type="GO" id="GO:0071972">
    <property type="term" value="F:peptidoglycan L,D-transpeptidase activity"/>
    <property type="evidence" value="ECO:0007669"/>
    <property type="project" value="TreeGrafter"/>
</dbReference>
<evidence type="ECO:0000256" key="9">
    <source>
        <dbReference type="SAM" id="Phobius"/>
    </source>
</evidence>
<keyword evidence="9" id="KW-0812">Transmembrane</keyword>
<keyword evidence="7" id="KW-0175">Coiled coil</keyword>
<evidence type="ECO:0000256" key="8">
    <source>
        <dbReference type="SAM" id="MobiDB-lite"/>
    </source>
</evidence>
<proteinExistence type="predicted"/>
<evidence type="ECO:0000256" key="6">
    <source>
        <dbReference type="PROSITE-ProRule" id="PRU01373"/>
    </source>
</evidence>
<feature type="active site" description="Nucleophile" evidence="6">
    <location>
        <position position="555"/>
    </location>
</feature>
<evidence type="ECO:0000259" key="10">
    <source>
        <dbReference type="PROSITE" id="PS52029"/>
    </source>
</evidence>
<evidence type="ECO:0000256" key="5">
    <source>
        <dbReference type="ARBA" id="ARBA00023316"/>
    </source>
</evidence>
<dbReference type="EMBL" id="DWYZ01000226">
    <property type="protein sequence ID" value="HJB29543.1"/>
    <property type="molecule type" value="Genomic_DNA"/>
</dbReference>
<dbReference type="InterPro" id="IPR050979">
    <property type="entry name" value="LD-transpeptidase"/>
</dbReference>
<comment type="caution">
    <text evidence="11">The sequence shown here is derived from an EMBL/GenBank/DDBJ whole genome shotgun (WGS) entry which is preliminary data.</text>
</comment>
<dbReference type="InterPro" id="IPR038063">
    <property type="entry name" value="Transpep_catalytic_dom"/>
</dbReference>
<feature type="active site" description="Proton donor/acceptor" evidence="6">
    <location>
        <position position="534"/>
    </location>
</feature>
<keyword evidence="4 6" id="KW-0573">Peptidoglycan synthesis</keyword>
<dbReference type="PANTHER" id="PTHR30582">
    <property type="entry name" value="L,D-TRANSPEPTIDASE"/>
    <property type="match status" value="1"/>
</dbReference>